<dbReference type="PANTHER" id="PTHR13018">
    <property type="entry name" value="PROBABLE MEMBRANE PROTEIN DUF221-RELATED"/>
    <property type="match status" value="1"/>
</dbReference>
<feature type="transmembrane region" description="Helical" evidence="2">
    <location>
        <begin position="203"/>
        <end position="220"/>
    </location>
</feature>
<feature type="compositionally biased region" description="Low complexity" evidence="1">
    <location>
        <begin position="365"/>
        <end position="375"/>
    </location>
</feature>
<reference evidence="5" key="1">
    <citation type="journal article" date="2017" name="bioRxiv">
        <title>Comparative analysis of the genomes of Stylophora pistillata and Acropora digitifera provides evidence for extensive differences between species of corals.</title>
        <authorList>
            <person name="Voolstra C.R."/>
            <person name="Li Y."/>
            <person name="Liew Y.J."/>
            <person name="Baumgarten S."/>
            <person name="Zoccola D."/>
            <person name="Flot J.-F."/>
            <person name="Tambutte S."/>
            <person name="Allemand D."/>
            <person name="Aranda M."/>
        </authorList>
    </citation>
    <scope>NUCLEOTIDE SEQUENCE [LARGE SCALE GENOMIC DNA]</scope>
</reference>
<proteinExistence type="predicted"/>
<keyword evidence="2" id="KW-1133">Transmembrane helix</keyword>
<gene>
    <name evidence="4" type="ORF">AWC38_SpisGene784</name>
</gene>
<feature type="transmembrane region" description="Helical" evidence="2">
    <location>
        <begin position="128"/>
        <end position="157"/>
    </location>
</feature>
<evidence type="ECO:0000256" key="1">
    <source>
        <dbReference type="SAM" id="MobiDB-lite"/>
    </source>
</evidence>
<feature type="domain" description="CSC1/OSCA1-like 7TM region" evidence="3">
    <location>
        <begin position="88"/>
        <end position="259"/>
    </location>
</feature>
<evidence type="ECO:0000259" key="3">
    <source>
        <dbReference type="Pfam" id="PF02714"/>
    </source>
</evidence>
<dbReference type="Proteomes" id="UP000225706">
    <property type="component" value="Unassembled WGS sequence"/>
</dbReference>
<dbReference type="EMBL" id="LSMT01000005">
    <property type="protein sequence ID" value="PFX34244.1"/>
    <property type="molecule type" value="Genomic_DNA"/>
</dbReference>
<dbReference type="GO" id="GO:0005227">
    <property type="term" value="F:calcium-activated cation channel activity"/>
    <property type="evidence" value="ECO:0007669"/>
    <property type="project" value="InterPro"/>
</dbReference>
<dbReference type="Pfam" id="PF02714">
    <property type="entry name" value="RSN1_7TM"/>
    <property type="match status" value="1"/>
</dbReference>
<dbReference type="InterPro" id="IPR003864">
    <property type="entry name" value="CSC1/OSCA1-like_7TM"/>
</dbReference>
<evidence type="ECO:0000256" key="2">
    <source>
        <dbReference type="SAM" id="Phobius"/>
    </source>
</evidence>
<feature type="transmembrane region" description="Helical" evidence="2">
    <location>
        <begin position="241"/>
        <end position="260"/>
    </location>
</feature>
<dbReference type="GO" id="GO:0005886">
    <property type="term" value="C:plasma membrane"/>
    <property type="evidence" value="ECO:0007669"/>
    <property type="project" value="TreeGrafter"/>
</dbReference>
<dbReference type="AlphaFoldDB" id="A0A2B4SU92"/>
<feature type="region of interest" description="Disordered" evidence="1">
    <location>
        <begin position="345"/>
        <end position="412"/>
    </location>
</feature>
<protein>
    <submittedName>
        <fullName evidence="4">Putative membrane protein C2G11.09</fullName>
    </submittedName>
</protein>
<feature type="transmembrane region" description="Helical" evidence="2">
    <location>
        <begin position="266"/>
        <end position="286"/>
    </location>
</feature>
<evidence type="ECO:0000313" key="4">
    <source>
        <dbReference type="EMBL" id="PFX34244.1"/>
    </source>
</evidence>
<dbReference type="OrthoDB" id="5973102at2759"/>
<organism evidence="4 5">
    <name type="scientific">Stylophora pistillata</name>
    <name type="common">Smooth cauliflower coral</name>
    <dbReference type="NCBI Taxonomy" id="50429"/>
    <lineage>
        <taxon>Eukaryota</taxon>
        <taxon>Metazoa</taxon>
        <taxon>Cnidaria</taxon>
        <taxon>Anthozoa</taxon>
        <taxon>Hexacorallia</taxon>
        <taxon>Scleractinia</taxon>
        <taxon>Astrocoeniina</taxon>
        <taxon>Pocilloporidae</taxon>
        <taxon>Stylophora</taxon>
    </lineage>
</organism>
<keyword evidence="2" id="KW-0472">Membrane</keyword>
<keyword evidence="5" id="KW-1185">Reference proteome</keyword>
<comment type="caution">
    <text evidence="4">The sequence shown here is derived from an EMBL/GenBank/DDBJ whole genome shotgun (WGS) entry which is preliminary data.</text>
</comment>
<evidence type="ECO:0000313" key="5">
    <source>
        <dbReference type="Proteomes" id="UP000225706"/>
    </source>
</evidence>
<accession>A0A2B4SU92</accession>
<dbReference type="PANTHER" id="PTHR13018:SF5">
    <property type="entry name" value="RE44586P"/>
    <property type="match status" value="1"/>
</dbReference>
<name>A0A2B4SU92_STYPI</name>
<sequence length="412" mass="46421">MAFFTDRFSSTPCTIRLTVSVADSLQIVPRITPVIATTSITSGGIKTNKLFSMETKLESTRADIYLILTRRDVSTLGCNNNDDDDERLVNKFLFLTFAGSALNKLKEMADKPSQIPSFLAEALPSQSTFFICFIMLATLTGYALQLLRIVPLILVSIKRKWLVKTPREDELAWKPPPILYDRVFANHLFILIVGLSYSTLAPIITPFVALYFGFGYIVWMHQTLSVYIPVYSCGGMMWPRVFNRMIIATVVFQLLMFGVIGLKQSYAASVLILPLPVITVLFYFFILQHYIRPAENLSLSAAHGLENPAPNFIQTNKLFSMETKLESTRADIYLILTRRDVSTLGCNNNDDDDERREGQFSNLRPSSHPSGGHSSHCNHVLGKLTSPTPKLRETGPPFIRPYPRRLEHLTIS</sequence>
<dbReference type="InterPro" id="IPR045122">
    <property type="entry name" value="Csc1-like"/>
</dbReference>
<keyword evidence="2" id="KW-0812">Transmembrane</keyword>